<keyword evidence="6 10" id="KW-0472">Membrane</keyword>
<name>A0A164UMU4_9AGAM</name>
<feature type="region of interest" description="Disordered" evidence="9">
    <location>
        <begin position="271"/>
        <end position="312"/>
    </location>
</feature>
<evidence type="ECO:0000256" key="7">
    <source>
        <dbReference type="ARBA" id="ARBA00023157"/>
    </source>
</evidence>
<evidence type="ECO:0000256" key="9">
    <source>
        <dbReference type="SAM" id="MobiDB-lite"/>
    </source>
</evidence>
<evidence type="ECO:0000256" key="3">
    <source>
        <dbReference type="ARBA" id="ARBA00022692"/>
    </source>
</evidence>
<reference evidence="13 14" key="1">
    <citation type="journal article" date="2016" name="Mol. Biol. Evol.">
        <title>Comparative Genomics of Early-Diverging Mushroom-Forming Fungi Provides Insights into the Origins of Lignocellulose Decay Capabilities.</title>
        <authorList>
            <person name="Nagy L.G."/>
            <person name="Riley R."/>
            <person name="Tritt A."/>
            <person name="Adam C."/>
            <person name="Daum C."/>
            <person name="Floudas D."/>
            <person name="Sun H."/>
            <person name="Yadav J.S."/>
            <person name="Pangilinan J."/>
            <person name="Larsson K.H."/>
            <person name="Matsuura K."/>
            <person name="Barry K."/>
            <person name="Labutti K."/>
            <person name="Kuo R."/>
            <person name="Ohm R.A."/>
            <person name="Bhattacharya S.S."/>
            <person name="Shirouzu T."/>
            <person name="Yoshinaga Y."/>
            <person name="Martin F.M."/>
            <person name="Grigoriev I.V."/>
            <person name="Hibbett D.S."/>
        </authorList>
    </citation>
    <scope>NUCLEOTIDE SEQUENCE [LARGE SCALE GENOMIC DNA]</scope>
    <source>
        <strain evidence="13 14">HHB9708</strain>
    </source>
</reference>
<keyword evidence="4 11" id="KW-0732">Signal</keyword>
<dbReference type="InterPro" id="IPR009011">
    <property type="entry name" value="Man6P_isomerase_rcpt-bd_dom_sf"/>
</dbReference>
<keyword evidence="3 10" id="KW-0812">Transmembrane</keyword>
<protein>
    <submittedName>
        <fullName evidence="13">Mannose 6-phosphate receptor domain-containing protein</fullName>
    </submittedName>
</protein>
<feature type="domain" description="MRH" evidence="12">
    <location>
        <begin position="19"/>
        <end position="164"/>
    </location>
</feature>
<dbReference type="Gene3D" id="2.70.130.10">
    <property type="entry name" value="Mannose-6-phosphate receptor binding domain"/>
    <property type="match status" value="1"/>
</dbReference>
<organism evidence="13 14">
    <name type="scientific">Sistotremastrum niveocremeum HHB9708</name>
    <dbReference type="NCBI Taxonomy" id="1314777"/>
    <lineage>
        <taxon>Eukaryota</taxon>
        <taxon>Fungi</taxon>
        <taxon>Dikarya</taxon>
        <taxon>Basidiomycota</taxon>
        <taxon>Agaricomycotina</taxon>
        <taxon>Agaricomycetes</taxon>
        <taxon>Sistotremastrales</taxon>
        <taxon>Sistotremastraceae</taxon>
        <taxon>Sertulicium</taxon>
        <taxon>Sertulicium niveocremeum</taxon>
    </lineage>
</organism>
<accession>A0A164UMU4</accession>
<proteinExistence type="predicted"/>
<sequence length="312" mass="34284">MLRLLISSLLFVSCTYAQDSCTTTSNGYYYDLNSLQAKTDYEVKTEGRTYKLNVCRGLASEFWNPVGVDRPEDMGAKFVGEHGDFSTGQKNSTLVVEDNNPILIYSGGSPCPGASNLKASTAVRFICDTTVSTGAPVFVAQLPPDPQSACAFVFEWRTNVACSTRASGFFGRVMVVLLTFVVVIFLAYFVTGTLYRRYVLQFRGVEQFPTVAPAGLFKACQEAYSQARDRVPERWSSGLPIPSINSWSDHARSGFRRVPQEEEGLVGNSRYSLEDDEEAIPNDPPLVDPSSIQASGEGRRDPGMDNNGVIRL</sequence>
<dbReference type="GO" id="GO:0007034">
    <property type="term" value="P:vacuolar transport"/>
    <property type="evidence" value="ECO:0007669"/>
    <property type="project" value="TreeGrafter"/>
</dbReference>
<feature type="signal peptide" evidence="11">
    <location>
        <begin position="1"/>
        <end position="17"/>
    </location>
</feature>
<feature type="chain" id="PRO_5007853673" evidence="11">
    <location>
        <begin position="18"/>
        <end position="312"/>
    </location>
</feature>
<keyword evidence="8" id="KW-0325">Glycoprotein</keyword>
<evidence type="ECO:0000256" key="4">
    <source>
        <dbReference type="ARBA" id="ARBA00022729"/>
    </source>
</evidence>
<keyword evidence="2" id="KW-0813">Transport</keyword>
<dbReference type="PANTHER" id="PTHR15071:SF0">
    <property type="entry name" value="MANNOSE 6-PHOSPHATE RECEPTOR-LIKE PROTEIN 1"/>
    <property type="match status" value="1"/>
</dbReference>
<dbReference type="PROSITE" id="PS51914">
    <property type="entry name" value="MRH"/>
    <property type="match status" value="1"/>
</dbReference>
<evidence type="ECO:0000256" key="10">
    <source>
        <dbReference type="SAM" id="Phobius"/>
    </source>
</evidence>
<dbReference type="EMBL" id="KV419407">
    <property type="protein sequence ID" value="KZS93381.1"/>
    <property type="molecule type" value="Genomic_DNA"/>
</dbReference>
<comment type="subcellular location">
    <subcellularLocation>
        <location evidence="1">Endomembrane system</location>
    </subcellularLocation>
</comment>
<keyword evidence="13" id="KW-0675">Receptor</keyword>
<dbReference type="GO" id="GO:0000139">
    <property type="term" value="C:Golgi membrane"/>
    <property type="evidence" value="ECO:0007669"/>
    <property type="project" value="UniProtKB-SubCell"/>
</dbReference>
<dbReference type="GO" id="GO:0010008">
    <property type="term" value="C:endosome membrane"/>
    <property type="evidence" value="ECO:0007669"/>
    <property type="project" value="UniProtKB-SubCell"/>
</dbReference>
<evidence type="ECO:0000256" key="6">
    <source>
        <dbReference type="ARBA" id="ARBA00023136"/>
    </source>
</evidence>
<gene>
    <name evidence="13" type="ORF">SISNIDRAFT_454551</name>
</gene>
<evidence type="ECO:0000256" key="1">
    <source>
        <dbReference type="ARBA" id="ARBA00004308"/>
    </source>
</evidence>
<evidence type="ECO:0000256" key="8">
    <source>
        <dbReference type="ARBA" id="ARBA00023180"/>
    </source>
</evidence>
<dbReference type="Proteomes" id="UP000076722">
    <property type="component" value="Unassembled WGS sequence"/>
</dbReference>
<dbReference type="AlphaFoldDB" id="A0A164UMU4"/>
<dbReference type="OrthoDB" id="4504960at2759"/>
<keyword evidence="5 10" id="KW-1133">Transmembrane helix</keyword>
<keyword evidence="7" id="KW-1015">Disulfide bond</keyword>
<evidence type="ECO:0000313" key="13">
    <source>
        <dbReference type="EMBL" id="KZS93381.1"/>
    </source>
</evidence>
<evidence type="ECO:0000313" key="14">
    <source>
        <dbReference type="Proteomes" id="UP000076722"/>
    </source>
</evidence>
<evidence type="ECO:0000256" key="5">
    <source>
        <dbReference type="ARBA" id="ARBA00022989"/>
    </source>
</evidence>
<evidence type="ECO:0000259" key="12">
    <source>
        <dbReference type="PROSITE" id="PS51914"/>
    </source>
</evidence>
<feature type="transmembrane region" description="Helical" evidence="10">
    <location>
        <begin position="169"/>
        <end position="190"/>
    </location>
</feature>
<keyword evidence="14" id="KW-1185">Reference proteome</keyword>
<dbReference type="InterPro" id="IPR028927">
    <property type="entry name" value="Man-6-P_rcpt"/>
</dbReference>
<dbReference type="STRING" id="1314777.A0A164UMU4"/>
<dbReference type="InterPro" id="IPR044865">
    <property type="entry name" value="MRH_dom"/>
</dbReference>
<dbReference type="GO" id="GO:0005770">
    <property type="term" value="C:late endosome"/>
    <property type="evidence" value="ECO:0007669"/>
    <property type="project" value="TreeGrafter"/>
</dbReference>
<evidence type="ECO:0000256" key="11">
    <source>
        <dbReference type="SAM" id="SignalP"/>
    </source>
</evidence>
<dbReference type="PANTHER" id="PTHR15071">
    <property type="entry name" value="MANNOSE-6-PHOSPHATE RECEPTOR FAMILY MEMBER"/>
    <property type="match status" value="1"/>
</dbReference>
<dbReference type="Pfam" id="PF02157">
    <property type="entry name" value="Man-6-P_recep"/>
    <property type="match status" value="1"/>
</dbReference>
<evidence type="ECO:0000256" key="2">
    <source>
        <dbReference type="ARBA" id="ARBA00022448"/>
    </source>
</evidence>
<dbReference type="SUPFAM" id="SSF50911">
    <property type="entry name" value="Mannose 6-phosphate receptor domain"/>
    <property type="match status" value="1"/>
</dbReference>
<dbReference type="SMART" id="SM01404">
    <property type="entry name" value="CIMR"/>
    <property type="match status" value="1"/>
</dbReference>